<evidence type="ECO:0000313" key="1">
    <source>
        <dbReference type="EMBL" id="GFU24682.1"/>
    </source>
</evidence>
<keyword evidence="2" id="KW-1185">Reference proteome</keyword>
<accession>A0A8X6QGV5</accession>
<comment type="caution">
    <text evidence="1">The sequence shown here is derived from an EMBL/GenBank/DDBJ whole genome shotgun (WGS) entry which is preliminary data.</text>
</comment>
<name>A0A8X6QGV5_NEPPI</name>
<evidence type="ECO:0000313" key="2">
    <source>
        <dbReference type="Proteomes" id="UP000887013"/>
    </source>
</evidence>
<proteinExistence type="predicted"/>
<organism evidence="1 2">
    <name type="scientific">Nephila pilipes</name>
    <name type="common">Giant wood spider</name>
    <name type="synonym">Nephila maculata</name>
    <dbReference type="NCBI Taxonomy" id="299642"/>
    <lineage>
        <taxon>Eukaryota</taxon>
        <taxon>Metazoa</taxon>
        <taxon>Ecdysozoa</taxon>
        <taxon>Arthropoda</taxon>
        <taxon>Chelicerata</taxon>
        <taxon>Arachnida</taxon>
        <taxon>Araneae</taxon>
        <taxon>Araneomorphae</taxon>
        <taxon>Entelegynae</taxon>
        <taxon>Araneoidea</taxon>
        <taxon>Nephilidae</taxon>
        <taxon>Nephila</taxon>
    </lineage>
</organism>
<dbReference type="AlphaFoldDB" id="A0A8X6QGV5"/>
<sequence>MYLEPAEFENDDIQEVAEKGHGVFLQASWAEYGKPKLYLLARTTWEVLRRQTISSGSSCLRLCWIPFTETNGPTKSLKLPTIVPSVYRLDRENGVWTRFPSPMSDEAHDYHQHLPALQAPQSLAA</sequence>
<dbReference type="EMBL" id="BMAW01081477">
    <property type="protein sequence ID" value="GFU24682.1"/>
    <property type="molecule type" value="Genomic_DNA"/>
</dbReference>
<gene>
    <name evidence="1" type="ORF">NPIL_88531</name>
</gene>
<protein>
    <submittedName>
        <fullName evidence="1">Uncharacterized protein</fullName>
    </submittedName>
</protein>
<dbReference type="Proteomes" id="UP000887013">
    <property type="component" value="Unassembled WGS sequence"/>
</dbReference>
<reference evidence="1" key="1">
    <citation type="submission" date="2020-08" db="EMBL/GenBank/DDBJ databases">
        <title>Multicomponent nature underlies the extraordinary mechanical properties of spider dragline silk.</title>
        <authorList>
            <person name="Kono N."/>
            <person name="Nakamura H."/>
            <person name="Mori M."/>
            <person name="Yoshida Y."/>
            <person name="Ohtoshi R."/>
            <person name="Malay A.D."/>
            <person name="Moran D.A.P."/>
            <person name="Tomita M."/>
            <person name="Numata K."/>
            <person name="Arakawa K."/>
        </authorList>
    </citation>
    <scope>NUCLEOTIDE SEQUENCE</scope>
</reference>